<dbReference type="PANTHER" id="PTHR34599:SF1">
    <property type="entry name" value="PHOSPHATIDIC ACID PHOSPHATASE TYPE 2_HALOPEROXIDASE DOMAIN-CONTAINING PROTEIN"/>
    <property type="match status" value="1"/>
</dbReference>
<dbReference type="InterPro" id="IPR036938">
    <property type="entry name" value="PAP2/HPO_sf"/>
</dbReference>
<feature type="region of interest" description="Disordered" evidence="1">
    <location>
        <begin position="27"/>
        <end position="61"/>
    </location>
</feature>
<dbReference type="AlphaFoldDB" id="A0A2P2C7Z9"/>
<organism evidence="2">
    <name type="scientific">metagenome</name>
    <dbReference type="NCBI Taxonomy" id="256318"/>
    <lineage>
        <taxon>unclassified sequences</taxon>
        <taxon>metagenomes</taxon>
    </lineage>
</organism>
<accession>A0A2P2C7Z9</accession>
<dbReference type="SUPFAM" id="SSF48317">
    <property type="entry name" value="Acid phosphatase/Vanadium-dependent haloperoxidase"/>
    <property type="match status" value="1"/>
</dbReference>
<evidence type="ECO:0000256" key="1">
    <source>
        <dbReference type="SAM" id="MobiDB-lite"/>
    </source>
</evidence>
<gene>
    <name evidence="2" type="ORF">NOCA1130385</name>
</gene>
<evidence type="ECO:0000313" key="2">
    <source>
        <dbReference type="EMBL" id="CUR58108.1"/>
    </source>
</evidence>
<dbReference type="PANTHER" id="PTHR34599">
    <property type="entry name" value="PEROXIDASE-RELATED"/>
    <property type="match status" value="1"/>
</dbReference>
<dbReference type="CDD" id="cd03398">
    <property type="entry name" value="PAP2_haloperoxidase"/>
    <property type="match status" value="1"/>
</dbReference>
<protein>
    <recommendedName>
        <fullName evidence="3">Phosphatidic acid phosphatase type 2/haloperoxidase domain-containing protein</fullName>
    </recommendedName>
</protein>
<reference evidence="2" key="1">
    <citation type="submission" date="2015-08" db="EMBL/GenBank/DDBJ databases">
        <authorList>
            <person name="Babu N.S."/>
            <person name="Beckwith C.J."/>
            <person name="Beseler K.G."/>
            <person name="Brison A."/>
            <person name="Carone J.V."/>
            <person name="Caskin T.P."/>
            <person name="Diamond M."/>
            <person name="Durham M.E."/>
            <person name="Foxe J.M."/>
            <person name="Go M."/>
            <person name="Henderson B.A."/>
            <person name="Jones I.B."/>
            <person name="McGettigan J.A."/>
            <person name="Micheletti S.J."/>
            <person name="Nasrallah M.E."/>
            <person name="Ortiz D."/>
            <person name="Piller C.R."/>
            <person name="Privatt S.R."/>
            <person name="Schneider S.L."/>
            <person name="Sharp S."/>
            <person name="Smith T.C."/>
            <person name="Stanton J.D."/>
            <person name="Ullery H.E."/>
            <person name="Wilson R.J."/>
            <person name="Serrano M.G."/>
            <person name="Buck G."/>
            <person name="Lee V."/>
            <person name="Wang Y."/>
            <person name="Carvalho R."/>
            <person name="Voegtly L."/>
            <person name="Shi R."/>
            <person name="Duckworth R."/>
            <person name="Johnson A."/>
            <person name="Loviza R."/>
            <person name="Walstead R."/>
            <person name="Shah Z."/>
            <person name="Kiflezghi M."/>
            <person name="Wade K."/>
            <person name="Ball S.L."/>
            <person name="Bradley K.W."/>
            <person name="Asai D.J."/>
            <person name="Bowman C.A."/>
            <person name="Russell D.A."/>
            <person name="Pope W.H."/>
            <person name="Jacobs-Sera D."/>
            <person name="Hendrix R.W."/>
            <person name="Hatfull G.F."/>
        </authorList>
    </citation>
    <scope>NUCLEOTIDE SEQUENCE</scope>
</reference>
<evidence type="ECO:0008006" key="3">
    <source>
        <dbReference type="Google" id="ProtNLM"/>
    </source>
</evidence>
<dbReference type="EMBL" id="CZKB01000005">
    <property type="protein sequence ID" value="CUR58108.1"/>
    <property type="molecule type" value="Genomic_DNA"/>
</dbReference>
<dbReference type="Gene3D" id="1.10.606.20">
    <property type="match status" value="1"/>
</dbReference>
<name>A0A2P2C7Z9_9ZZZZ</name>
<sequence length="430" mass="46119">MTVNRTRVALGVAVLLAGSALYAPSATSGVPARGGSHHAHSGDHAHQHSHPHPQPPDSTESGQVVLDWERVAFATVYPVTPVPVGVPLLGYTSTAMYDAMRASSWRHDSSETAAVAQAAHDVLVHHVPAAASSLDTSLATSLAGVPDGSAQDRGVWIGKKVAARLIEERADDGYLDTSIHYTLPTGIGVWQPTPPATDMLGAWIGSMDPLVVKRLARVDGPDRLTSDDYTTDYNEVKLLGGTGSTMRSQAQSDTAVFFNSNSATMVGDALVRYLETHPETIAETASLFATIHGAMTDSLIRCWQLKRDVGFWRPFQAIAGAADDGNPDTAPEPGWTPFQPTPPYSDYVSGHGCVTSPAVEVIRTRLGETTPLELRSSNFPTAPRTYATLTQLEHDALNARIWSGLHFRDAMSDAYAIGHRTARVVMQRLD</sequence>
<proteinExistence type="predicted"/>
<dbReference type="InterPro" id="IPR052559">
    <property type="entry name" value="V-haloperoxidase"/>
</dbReference>